<dbReference type="AlphaFoldDB" id="A0A7Y8H1J0"/>
<reference evidence="1 2" key="1">
    <citation type="submission" date="2019-09" db="EMBL/GenBank/DDBJ databases">
        <title>Hydrogenophaga aromatica sp. nov., isolated from a para-xylene-degrading enrichment culture.</title>
        <authorList>
            <person name="Tancsics A."/>
            <person name="Banerjee S."/>
        </authorList>
    </citation>
    <scope>NUCLEOTIDE SEQUENCE [LARGE SCALE GENOMIC DNA]</scope>
    <source>
        <strain evidence="1 2">D2P1</strain>
    </source>
</reference>
<gene>
    <name evidence="1" type="ORF">F3K02_21745</name>
</gene>
<sequence length="181" mass="20123">MTTTTFGYSATQDRIWMRVHEQDAMVWLTRRMVANILGPLLKAFEAATPGEQGGATAATRAAIEHDLSLNEVAPGQRPAQIRSGRVLPGEQSGAQERLCTRITTRTNSQSVVMTFDTETGPMLLRMSRKGTHLWFQGLVMVLRQARWDLPERLPEWLGAGVLPASLQELVNRPLPDDLDES</sequence>
<dbReference type="EMBL" id="VYGV01000024">
    <property type="protein sequence ID" value="NWF47853.1"/>
    <property type="molecule type" value="Genomic_DNA"/>
</dbReference>
<accession>A0A7Y8H1J0</accession>
<name>A0A7Y8H1J0_9BURK</name>
<organism evidence="1 2">
    <name type="scientific">Hydrogenophaga aromaticivorans</name>
    <dbReference type="NCBI Taxonomy" id="2610898"/>
    <lineage>
        <taxon>Bacteria</taxon>
        <taxon>Pseudomonadati</taxon>
        <taxon>Pseudomonadota</taxon>
        <taxon>Betaproteobacteria</taxon>
        <taxon>Burkholderiales</taxon>
        <taxon>Comamonadaceae</taxon>
        <taxon>Hydrogenophaga</taxon>
    </lineage>
</organism>
<comment type="caution">
    <text evidence="1">The sequence shown here is derived from an EMBL/GenBank/DDBJ whole genome shotgun (WGS) entry which is preliminary data.</text>
</comment>
<dbReference type="RefSeq" id="WP_177137865.1">
    <property type="nucleotide sequence ID" value="NZ_VYGV01000024.1"/>
</dbReference>
<keyword evidence="2" id="KW-1185">Reference proteome</keyword>
<evidence type="ECO:0000313" key="2">
    <source>
        <dbReference type="Proteomes" id="UP000545507"/>
    </source>
</evidence>
<proteinExistence type="predicted"/>
<protein>
    <submittedName>
        <fullName evidence="1">Uncharacterized protein</fullName>
    </submittedName>
</protein>
<dbReference type="Proteomes" id="UP000545507">
    <property type="component" value="Unassembled WGS sequence"/>
</dbReference>
<evidence type="ECO:0000313" key="1">
    <source>
        <dbReference type="EMBL" id="NWF47853.1"/>
    </source>
</evidence>